<dbReference type="Proteomes" id="UP001589619">
    <property type="component" value="Unassembled WGS sequence"/>
</dbReference>
<dbReference type="Gene3D" id="3.90.79.10">
    <property type="entry name" value="Nucleoside Triphosphate Pyrophosphohydrolase"/>
    <property type="match status" value="1"/>
</dbReference>
<sequence length="178" mass="20361">MTNNLTNFPTLNQPMTSGTVSWKFVLNSQFEESLVSNISIVPTVMDQYVMMKLSNGDWELAGGTLEPDEAYLECLRREVMEELGAELIHYRIFGHFDCFNHAKEPYRPHLPFPHFVRVMGTGEVNIVTKPLNPEGGEEVVAVEVVDIEEAVKRFKEMGRSDLAELYWLAHQIRNSVEE</sequence>
<reference evidence="3 4" key="1">
    <citation type="submission" date="2024-09" db="EMBL/GenBank/DDBJ databases">
        <authorList>
            <person name="Sun Q."/>
            <person name="Mori K."/>
        </authorList>
    </citation>
    <scope>NUCLEOTIDE SEQUENCE [LARGE SCALE GENOMIC DNA]</scope>
    <source>
        <strain evidence="3 4">JCM 12520</strain>
    </source>
</reference>
<gene>
    <name evidence="3" type="ORF">ACFFNY_32315</name>
</gene>
<evidence type="ECO:0000313" key="3">
    <source>
        <dbReference type="EMBL" id="MFB9756287.1"/>
    </source>
</evidence>
<dbReference type="InterPro" id="IPR000086">
    <property type="entry name" value="NUDIX_hydrolase_dom"/>
</dbReference>
<proteinExistence type="predicted"/>
<name>A0ABV5W6U2_9BACL</name>
<dbReference type="Pfam" id="PF00293">
    <property type="entry name" value="NUDIX"/>
    <property type="match status" value="1"/>
</dbReference>
<dbReference type="CDD" id="cd02883">
    <property type="entry name" value="NUDIX_Hydrolase"/>
    <property type="match status" value="1"/>
</dbReference>
<evidence type="ECO:0000313" key="4">
    <source>
        <dbReference type="Proteomes" id="UP001589619"/>
    </source>
</evidence>
<protein>
    <submittedName>
        <fullName evidence="3">NUDIX hydrolase</fullName>
        <ecNumber evidence="3">3.6.-.-</ecNumber>
    </submittedName>
</protein>
<keyword evidence="4" id="KW-1185">Reference proteome</keyword>
<dbReference type="PROSITE" id="PS00893">
    <property type="entry name" value="NUDIX_BOX"/>
    <property type="match status" value="1"/>
</dbReference>
<dbReference type="EC" id="3.6.-.-" evidence="3"/>
<accession>A0ABV5W6U2</accession>
<dbReference type="RefSeq" id="WP_344917311.1">
    <property type="nucleotide sequence ID" value="NZ_BAAAYO010000021.1"/>
</dbReference>
<evidence type="ECO:0000256" key="1">
    <source>
        <dbReference type="ARBA" id="ARBA00022801"/>
    </source>
</evidence>
<dbReference type="EMBL" id="JBHMAG010000022">
    <property type="protein sequence ID" value="MFB9756287.1"/>
    <property type="molecule type" value="Genomic_DNA"/>
</dbReference>
<dbReference type="GO" id="GO:0016787">
    <property type="term" value="F:hydrolase activity"/>
    <property type="evidence" value="ECO:0007669"/>
    <property type="project" value="UniProtKB-KW"/>
</dbReference>
<dbReference type="InterPro" id="IPR020084">
    <property type="entry name" value="NUDIX_hydrolase_CS"/>
</dbReference>
<comment type="caution">
    <text evidence="3">The sequence shown here is derived from an EMBL/GenBank/DDBJ whole genome shotgun (WGS) entry which is preliminary data.</text>
</comment>
<keyword evidence="1 3" id="KW-0378">Hydrolase</keyword>
<dbReference type="InterPro" id="IPR015797">
    <property type="entry name" value="NUDIX_hydrolase-like_dom_sf"/>
</dbReference>
<feature type="domain" description="Nudix hydrolase" evidence="2">
    <location>
        <begin position="33"/>
        <end position="170"/>
    </location>
</feature>
<dbReference type="SUPFAM" id="SSF55811">
    <property type="entry name" value="Nudix"/>
    <property type="match status" value="1"/>
</dbReference>
<dbReference type="PROSITE" id="PS51462">
    <property type="entry name" value="NUDIX"/>
    <property type="match status" value="1"/>
</dbReference>
<evidence type="ECO:0000259" key="2">
    <source>
        <dbReference type="PROSITE" id="PS51462"/>
    </source>
</evidence>
<organism evidence="3 4">
    <name type="scientific">Paenibacillus hodogayensis</name>
    <dbReference type="NCBI Taxonomy" id="279208"/>
    <lineage>
        <taxon>Bacteria</taxon>
        <taxon>Bacillati</taxon>
        <taxon>Bacillota</taxon>
        <taxon>Bacilli</taxon>
        <taxon>Bacillales</taxon>
        <taxon>Paenibacillaceae</taxon>
        <taxon>Paenibacillus</taxon>
    </lineage>
</organism>